<evidence type="ECO:0008006" key="6">
    <source>
        <dbReference type="Google" id="ProtNLM"/>
    </source>
</evidence>
<dbReference type="InterPro" id="IPR017930">
    <property type="entry name" value="Myb_dom"/>
</dbReference>
<dbReference type="Proteomes" id="UP000053328">
    <property type="component" value="Unassembled WGS sequence"/>
</dbReference>
<dbReference type="EMBL" id="KN847497">
    <property type="protein sequence ID" value="KIW13440.1"/>
    <property type="molecule type" value="Genomic_DNA"/>
</dbReference>
<feature type="compositionally biased region" description="Acidic residues" evidence="1">
    <location>
        <begin position="295"/>
        <end position="310"/>
    </location>
</feature>
<feature type="compositionally biased region" description="Polar residues" evidence="1">
    <location>
        <begin position="256"/>
        <end position="273"/>
    </location>
</feature>
<name>A0A0D2B433_9EURO</name>
<sequence>MSASVTKSSDQKTRAPSIQWTREEDQTLKQMRDAGYSWSEIAKAFPARSAAGIRTRWTKNRLWAQIAEAHVIRFLLNSGTLREAIREYEDNVRKDKWKVIGQRAGIPEKSCEIYATYHFSGDLWMPAQKLEITREKGYTEETHETNNHKTGLEPVENRLAFPMGKNQSNDDDGAERNIESDALNESSMRIQKAFSRPLSIERSISSSRRDEEISCSTTSTSLVRHGSQSDSESSSVQTNLASKIVLRTVAFSNSQRLKTLASSPRETSGSASDSRSRDVPTTRRSKSTKRSLQDFNEDDHANEDEDEDEDRVPCAKRKRGSLDAPIRLFACPYAKFDPERYSERNNDEKNYRKCSSKYLRDIGRVKQHLCRTHMRPQWYCPNCYKSFGLREHFNEHIMARPRCDRSAIRYEEMMTDDQFKELKRRNRGNSQYEAWYKIFQLLFPNSQRPISPYVLTCDQGMVKHFVSLFQVIGPQETFQKIQDSRACGPGSVQLDISTQAIVDEAFEIAMPDHLEQLEGNRRVQYEQITMAEPSRQQLQDRQLASSLTLEHDGRTVVAQAVSDHPFQVPQTGQPSSYAVLQPGWMIQQVPEPSHSLDEFGLDTPSDLPIEITDLFHPYGMLFGSSDTDAGD</sequence>
<keyword evidence="5" id="KW-1185">Reference proteome</keyword>
<evidence type="ECO:0000256" key="1">
    <source>
        <dbReference type="SAM" id="MobiDB-lite"/>
    </source>
</evidence>
<dbReference type="InterPro" id="IPR001005">
    <property type="entry name" value="SANT/Myb"/>
</dbReference>
<dbReference type="Gene3D" id="1.10.10.60">
    <property type="entry name" value="Homeodomain-like"/>
    <property type="match status" value="1"/>
</dbReference>
<dbReference type="PROSITE" id="PS51294">
    <property type="entry name" value="HTH_MYB"/>
    <property type="match status" value="1"/>
</dbReference>
<evidence type="ECO:0000259" key="3">
    <source>
        <dbReference type="PROSITE" id="PS51294"/>
    </source>
</evidence>
<dbReference type="PANTHER" id="PTHR38166:SF1">
    <property type="entry name" value="C2H2-TYPE DOMAIN-CONTAINING PROTEIN"/>
    <property type="match status" value="1"/>
</dbReference>
<dbReference type="HOGENOM" id="CLU_409391_0_0_1"/>
<feature type="region of interest" description="Disordered" evidence="1">
    <location>
        <begin position="256"/>
        <end position="315"/>
    </location>
</feature>
<reference evidence="4 5" key="1">
    <citation type="submission" date="2015-01" db="EMBL/GenBank/DDBJ databases">
        <title>The Genome Sequence of Exophiala spinifera CBS89968.</title>
        <authorList>
            <consortium name="The Broad Institute Genomics Platform"/>
            <person name="Cuomo C."/>
            <person name="de Hoog S."/>
            <person name="Gorbushina A."/>
            <person name="Stielow B."/>
            <person name="Teixiera M."/>
            <person name="Abouelleil A."/>
            <person name="Chapman S.B."/>
            <person name="Priest M."/>
            <person name="Young S.K."/>
            <person name="Wortman J."/>
            <person name="Nusbaum C."/>
            <person name="Birren B."/>
        </authorList>
    </citation>
    <scope>NUCLEOTIDE SEQUENCE [LARGE SCALE GENOMIC DNA]</scope>
    <source>
        <strain evidence="4 5">CBS 89968</strain>
    </source>
</reference>
<dbReference type="AlphaFoldDB" id="A0A0D2B433"/>
<feature type="region of interest" description="Disordered" evidence="1">
    <location>
        <begin position="204"/>
        <end position="236"/>
    </location>
</feature>
<dbReference type="Pfam" id="PF13921">
    <property type="entry name" value="Myb_DNA-bind_6"/>
    <property type="match status" value="1"/>
</dbReference>
<dbReference type="SUPFAM" id="SSF46689">
    <property type="entry name" value="Homeodomain-like"/>
    <property type="match status" value="1"/>
</dbReference>
<dbReference type="PROSITE" id="PS50090">
    <property type="entry name" value="MYB_LIKE"/>
    <property type="match status" value="1"/>
</dbReference>
<feature type="compositionally biased region" description="Polar residues" evidence="1">
    <location>
        <begin position="1"/>
        <end position="20"/>
    </location>
</feature>
<evidence type="ECO:0000259" key="2">
    <source>
        <dbReference type="PROSITE" id="PS50090"/>
    </source>
</evidence>
<dbReference type="VEuPathDB" id="FungiDB:PV08_08628"/>
<dbReference type="CDD" id="cd00167">
    <property type="entry name" value="SANT"/>
    <property type="match status" value="1"/>
</dbReference>
<dbReference type="RefSeq" id="XP_016233656.1">
    <property type="nucleotide sequence ID" value="XM_016382953.1"/>
</dbReference>
<dbReference type="InterPro" id="IPR009057">
    <property type="entry name" value="Homeodomain-like_sf"/>
</dbReference>
<evidence type="ECO:0000313" key="4">
    <source>
        <dbReference type="EMBL" id="KIW13440.1"/>
    </source>
</evidence>
<feature type="region of interest" description="Disordered" evidence="1">
    <location>
        <begin position="1"/>
        <end position="24"/>
    </location>
</feature>
<protein>
    <recommendedName>
        <fullName evidence="6">C2H2-type domain-containing protein</fullName>
    </recommendedName>
</protein>
<evidence type="ECO:0000313" key="5">
    <source>
        <dbReference type="Proteomes" id="UP000053328"/>
    </source>
</evidence>
<accession>A0A0D2B433</accession>
<gene>
    <name evidence="4" type="ORF">PV08_08628</name>
</gene>
<feature type="domain" description="Myb-like" evidence="2">
    <location>
        <begin position="20"/>
        <end position="61"/>
    </location>
</feature>
<proteinExistence type="predicted"/>
<dbReference type="GeneID" id="27335711"/>
<feature type="domain" description="HTH myb-type" evidence="3">
    <location>
        <begin position="20"/>
        <end position="65"/>
    </location>
</feature>
<organism evidence="4 5">
    <name type="scientific">Exophiala spinifera</name>
    <dbReference type="NCBI Taxonomy" id="91928"/>
    <lineage>
        <taxon>Eukaryota</taxon>
        <taxon>Fungi</taxon>
        <taxon>Dikarya</taxon>
        <taxon>Ascomycota</taxon>
        <taxon>Pezizomycotina</taxon>
        <taxon>Eurotiomycetes</taxon>
        <taxon>Chaetothyriomycetidae</taxon>
        <taxon>Chaetothyriales</taxon>
        <taxon>Herpotrichiellaceae</taxon>
        <taxon>Exophiala</taxon>
    </lineage>
</organism>
<dbReference type="OrthoDB" id="3521097at2759"/>
<dbReference type="PANTHER" id="PTHR38166">
    <property type="entry name" value="C2H2-TYPE DOMAIN-CONTAINING PROTEIN-RELATED"/>
    <property type="match status" value="1"/>
</dbReference>
<dbReference type="STRING" id="91928.A0A0D2B433"/>